<organism evidence="3 4">
    <name type="scientific">Minwuia thermotolerans</name>
    <dbReference type="NCBI Taxonomy" id="2056226"/>
    <lineage>
        <taxon>Bacteria</taxon>
        <taxon>Pseudomonadati</taxon>
        <taxon>Pseudomonadota</taxon>
        <taxon>Alphaproteobacteria</taxon>
        <taxon>Minwuiales</taxon>
        <taxon>Minwuiaceae</taxon>
        <taxon>Minwuia</taxon>
    </lineage>
</organism>
<reference evidence="3 4" key="1">
    <citation type="submission" date="2017-11" db="EMBL/GenBank/DDBJ databases">
        <title>Draft genome sequence of Rhizobiales bacterium SY3-13.</title>
        <authorList>
            <person name="Sun C."/>
        </authorList>
    </citation>
    <scope>NUCLEOTIDE SEQUENCE [LARGE SCALE GENOMIC DNA]</scope>
    <source>
        <strain evidence="3 4">SY3-13</strain>
    </source>
</reference>
<evidence type="ECO:0000313" key="4">
    <source>
        <dbReference type="Proteomes" id="UP000229498"/>
    </source>
</evidence>
<sequence>MSRLARTVVHEYGWIHTGLGLFGNINFLAGSVLFLPQFEQWKTLGAWLFIVGAAFMMLGAIGDFLVKVYEKRNGDR</sequence>
<keyword evidence="1" id="KW-0812">Transmembrane</keyword>
<dbReference type="Proteomes" id="UP000229498">
    <property type="component" value="Unassembled WGS sequence"/>
</dbReference>
<evidence type="ECO:0000313" key="3">
    <source>
        <dbReference type="EMBL" id="PJK28418.1"/>
    </source>
</evidence>
<protein>
    <recommendedName>
        <fullName evidence="2">YrhK domain-containing protein</fullName>
    </recommendedName>
</protein>
<comment type="caution">
    <text evidence="3">The sequence shown here is derived from an EMBL/GenBank/DDBJ whole genome shotgun (WGS) entry which is preliminary data.</text>
</comment>
<dbReference type="InterPro" id="IPR025424">
    <property type="entry name" value="YrhK_domain"/>
</dbReference>
<accession>A0A2M9FY83</accession>
<dbReference type="EMBL" id="PHIG01000044">
    <property type="protein sequence ID" value="PJK28418.1"/>
    <property type="molecule type" value="Genomic_DNA"/>
</dbReference>
<evidence type="ECO:0000259" key="2">
    <source>
        <dbReference type="Pfam" id="PF14145"/>
    </source>
</evidence>
<keyword evidence="4" id="KW-1185">Reference proteome</keyword>
<name>A0A2M9FY83_9PROT</name>
<dbReference type="OrthoDB" id="5862062at2"/>
<proteinExistence type="predicted"/>
<keyword evidence="1" id="KW-0472">Membrane</keyword>
<dbReference type="AlphaFoldDB" id="A0A2M9FY83"/>
<gene>
    <name evidence="3" type="ORF">CVT23_17095</name>
</gene>
<feature type="domain" description="YrhK" evidence="2">
    <location>
        <begin position="10"/>
        <end position="67"/>
    </location>
</feature>
<feature type="transmembrane region" description="Helical" evidence="1">
    <location>
        <begin position="46"/>
        <end position="66"/>
    </location>
</feature>
<dbReference type="Pfam" id="PF14145">
    <property type="entry name" value="YrhK"/>
    <property type="match status" value="1"/>
</dbReference>
<keyword evidence="1" id="KW-1133">Transmembrane helix</keyword>
<evidence type="ECO:0000256" key="1">
    <source>
        <dbReference type="SAM" id="Phobius"/>
    </source>
</evidence>
<dbReference type="RefSeq" id="WP_109795768.1">
    <property type="nucleotide sequence ID" value="NZ_PHIG01000044.1"/>
</dbReference>
<feature type="transmembrane region" description="Helical" evidence="1">
    <location>
        <begin position="12"/>
        <end position="34"/>
    </location>
</feature>